<keyword evidence="1" id="KW-0694">RNA-binding</keyword>
<sequence length="409" mass="45011">MGPAPREVVVISSSDEEEEVGSGRSSRSPAPLGWAAKLGDSAVPAPRRHKGRSRGVRAGNDGGCEGDDCVVLEGDPDKPVAVAGAKGRSRGNGLPGEVEIVAVKDPYKSISLHLCYCFVCDAPAPCKYWGKGLLNDDHCHATDKETKWKVLRQTFKCKSVPASYPEERPSVVYPTRPSPRHQEYYEEYTPEEYFEPDEEATVCIGNLPYDIDKKDLALLFKDVGIVMFSEIIYDRETGESRGYGFLTMSTAEEAKKAVEMYNRREMDGRPLTVYKTAATRGARTEETPSPHPSRPVSSSFKIYVDNLPWKVSNSNLKQLFSDYGEVVGAKVVYHHGRDAGRPPFGFVTLATRQESENAIWHLNKQVSRFGGDANCECKSQERKGHGEGFRCWALQVTCSAVTAGGATVS</sequence>
<dbReference type="Gramene" id="TraesCS3D03G0786900.1">
    <property type="protein sequence ID" value="TraesCS3D03G0786900.1.CDS"/>
    <property type="gene ID" value="TraesCS3D03G0786900"/>
</dbReference>
<feature type="compositionally biased region" description="Basic residues" evidence="2">
    <location>
        <begin position="46"/>
        <end position="55"/>
    </location>
</feature>
<dbReference type="SMART" id="SM00360">
    <property type="entry name" value="RRM"/>
    <property type="match status" value="2"/>
</dbReference>
<dbReference type="AlphaFoldDB" id="A0A3B6GY21"/>
<dbReference type="InterPro" id="IPR012677">
    <property type="entry name" value="Nucleotide-bd_a/b_plait_sf"/>
</dbReference>
<dbReference type="InterPro" id="IPR053234">
    <property type="entry name" value="RPM1_Interactor"/>
</dbReference>
<proteinExistence type="predicted"/>
<evidence type="ECO:0000259" key="3">
    <source>
        <dbReference type="PROSITE" id="PS50102"/>
    </source>
</evidence>
<dbReference type="Gramene" id="TraesROB_scaffold_027863_01G000100.1">
    <property type="protein sequence ID" value="TraesROB_scaffold_027863_01G000100.1"/>
    <property type="gene ID" value="TraesROB_scaffold_027863_01G000100"/>
</dbReference>
<reference evidence="4" key="2">
    <citation type="submission" date="2018-10" db="UniProtKB">
        <authorList>
            <consortium name="EnsemblPlants"/>
        </authorList>
    </citation>
    <scope>IDENTIFICATION</scope>
</reference>
<dbReference type="Gramene" id="TraesCLE_scaffold_013802_01G000100.1">
    <property type="protein sequence ID" value="TraesCLE_scaffold_013802_01G000100.1"/>
    <property type="gene ID" value="TraesCLE_scaffold_013802_01G000100"/>
</dbReference>
<dbReference type="Gramene" id="TraesCS3D02G355000.1">
    <property type="protein sequence ID" value="TraesCS3D02G355000.1"/>
    <property type="gene ID" value="TraesCS3D02G355000"/>
</dbReference>
<evidence type="ECO:0000256" key="1">
    <source>
        <dbReference type="PROSITE-ProRule" id="PRU00176"/>
    </source>
</evidence>
<dbReference type="GO" id="GO:0003723">
    <property type="term" value="F:RNA binding"/>
    <property type="evidence" value="ECO:0007669"/>
    <property type="project" value="UniProtKB-UniRule"/>
</dbReference>
<dbReference type="InterPro" id="IPR035979">
    <property type="entry name" value="RBD_domain_sf"/>
</dbReference>
<dbReference type="Pfam" id="PF00076">
    <property type="entry name" value="RRM_1"/>
    <property type="match status" value="2"/>
</dbReference>
<feature type="domain" description="RRM" evidence="3">
    <location>
        <begin position="200"/>
        <end position="278"/>
    </location>
</feature>
<feature type="domain" description="RRM" evidence="3">
    <location>
        <begin position="300"/>
        <end position="363"/>
    </location>
</feature>
<dbReference type="OMA" id="LHLCYCF"/>
<keyword evidence="5" id="KW-1185">Reference proteome</keyword>
<dbReference type="OrthoDB" id="439808at2759"/>
<evidence type="ECO:0000256" key="2">
    <source>
        <dbReference type="SAM" id="MobiDB-lite"/>
    </source>
</evidence>
<feature type="region of interest" description="Disordered" evidence="2">
    <location>
        <begin position="1"/>
        <end position="59"/>
    </location>
</feature>
<dbReference type="PANTHER" id="PTHR33443">
    <property type="entry name" value="ZGC:112980"/>
    <property type="match status" value="1"/>
</dbReference>
<evidence type="ECO:0000313" key="5">
    <source>
        <dbReference type="Proteomes" id="UP000019116"/>
    </source>
</evidence>
<evidence type="ECO:0000313" key="4">
    <source>
        <dbReference type="EnsemblPlants" id="TraesCS3D02G355000.1"/>
    </source>
</evidence>
<dbReference type="EnsemblPlants" id="TraesCS3D02G355000.1">
    <property type="protein sequence ID" value="TraesCS3D02G355000.1"/>
    <property type="gene ID" value="TraesCS3D02G355000"/>
</dbReference>
<dbReference type="PROSITE" id="PS50102">
    <property type="entry name" value="RRM"/>
    <property type="match status" value="2"/>
</dbReference>
<dbReference type="PANTHER" id="PTHR33443:SF13">
    <property type="entry name" value="RRM DOMAIN-CONTAINING PROTEIN"/>
    <property type="match status" value="1"/>
</dbReference>
<organism evidence="4">
    <name type="scientific">Triticum aestivum</name>
    <name type="common">Wheat</name>
    <dbReference type="NCBI Taxonomy" id="4565"/>
    <lineage>
        <taxon>Eukaryota</taxon>
        <taxon>Viridiplantae</taxon>
        <taxon>Streptophyta</taxon>
        <taxon>Embryophyta</taxon>
        <taxon>Tracheophyta</taxon>
        <taxon>Spermatophyta</taxon>
        <taxon>Magnoliopsida</taxon>
        <taxon>Liliopsida</taxon>
        <taxon>Poales</taxon>
        <taxon>Poaceae</taxon>
        <taxon>BOP clade</taxon>
        <taxon>Pooideae</taxon>
        <taxon>Triticodae</taxon>
        <taxon>Triticeae</taxon>
        <taxon>Triticinae</taxon>
        <taxon>Triticum</taxon>
    </lineage>
</organism>
<reference evidence="4" key="1">
    <citation type="submission" date="2018-08" db="EMBL/GenBank/DDBJ databases">
        <authorList>
            <person name="Rossello M."/>
        </authorList>
    </citation>
    <scope>NUCLEOTIDE SEQUENCE [LARGE SCALE GENOMIC DNA]</scope>
    <source>
        <strain evidence="4">cv. Chinese Spring</strain>
    </source>
</reference>
<dbReference type="Proteomes" id="UP000019116">
    <property type="component" value="Chromosome 3D"/>
</dbReference>
<accession>A0A3B6GY21</accession>
<dbReference type="SUPFAM" id="SSF54928">
    <property type="entry name" value="RNA-binding domain, RBD"/>
    <property type="match status" value="1"/>
</dbReference>
<dbReference type="Gramene" id="TraesWEE_scaffold_039309_01G000200.1">
    <property type="protein sequence ID" value="TraesWEE_scaffold_039309_01G000200.1"/>
    <property type="gene ID" value="TraesWEE_scaffold_039309_01G000200"/>
</dbReference>
<dbReference type="Gene3D" id="3.30.70.330">
    <property type="match status" value="2"/>
</dbReference>
<name>A0A3B6GY21_WHEAT</name>
<dbReference type="SMR" id="A0A3B6GY21"/>
<protein>
    <recommendedName>
        <fullName evidence="3">RRM domain-containing protein</fullName>
    </recommendedName>
</protein>
<dbReference type="STRING" id="4565.A0A3B6GY21"/>
<dbReference type="InterPro" id="IPR000504">
    <property type="entry name" value="RRM_dom"/>
</dbReference>
<feature type="compositionally biased region" description="Low complexity" evidence="2">
    <location>
        <begin position="1"/>
        <end position="13"/>
    </location>
</feature>
<dbReference type="Gramene" id="TraesCAD_scaffold_034708_01G000100.1">
    <property type="protein sequence ID" value="TraesCAD_scaffold_034708_01G000100.1"/>
    <property type="gene ID" value="TraesCAD_scaffold_034708_01G000100"/>
</dbReference>